<dbReference type="Proteomes" id="UP000054695">
    <property type="component" value="Unassembled WGS sequence"/>
</dbReference>
<dbReference type="EMBL" id="LNXU01000007">
    <property type="protein sequence ID" value="KTC75876.1"/>
    <property type="molecule type" value="Genomic_DNA"/>
</dbReference>
<dbReference type="RefSeq" id="WP_058458398.1">
    <property type="nucleotide sequence ID" value="NZ_CAAAIY010000032.1"/>
</dbReference>
<keyword evidence="2" id="KW-1185">Reference proteome</keyword>
<evidence type="ECO:0000313" key="1">
    <source>
        <dbReference type="EMBL" id="KTC75876.1"/>
    </source>
</evidence>
<dbReference type="AlphaFoldDB" id="A0A0W0RY66"/>
<evidence type="ECO:0000313" key="2">
    <source>
        <dbReference type="Proteomes" id="UP000054695"/>
    </source>
</evidence>
<gene>
    <name evidence="1" type="ORF">Lboz_0704</name>
</gene>
<dbReference type="OrthoDB" id="5646940at2"/>
<reference evidence="1 2" key="1">
    <citation type="submission" date="2015-11" db="EMBL/GenBank/DDBJ databases">
        <title>Genomic analysis of 38 Legionella species identifies large and diverse effector repertoires.</title>
        <authorList>
            <person name="Burstein D."/>
            <person name="Amaro F."/>
            <person name="Zusman T."/>
            <person name="Lifshitz Z."/>
            <person name="Cohen O."/>
            <person name="Gilbert J.A."/>
            <person name="Pupko T."/>
            <person name="Shuman H.A."/>
            <person name="Segal G."/>
        </authorList>
    </citation>
    <scope>NUCLEOTIDE SEQUENCE [LARGE SCALE GENOMIC DNA]</scope>
    <source>
        <strain evidence="1 2">WIGA</strain>
    </source>
</reference>
<protein>
    <recommendedName>
        <fullName evidence="3">HTH cro/C1-type domain-containing protein</fullName>
    </recommendedName>
</protein>
<evidence type="ECO:0008006" key="3">
    <source>
        <dbReference type="Google" id="ProtNLM"/>
    </source>
</evidence>
<comment type="caution">
    <text evidence="1">The sequence shown here is derived from an EMBL/GenBank/DDBJ whole genome shotgun (WGS) entry which is preliminary data.</text>
</comment>
<accession>A0A0W0RY66</accession>
<organism evidence="1 2">
    <name type="scientific">Legionella bozemanae</name>
    <name type="common">Fluoribacter bozemanae</name>
    <dbReference type="NCBI Taxonomy" id="447"/>
    <lineage>
        <taxon>Bacteria</taxon>
        <taxon>Pseudomonadati</taxon>
        <taxon>Pseudomonadota</taxon>
        <taxon>Gammaproteobacteria</taxon>
        <taxon>Legionellales</taxon>
        <taxon>Legionellaceae</taxon>
        <taxon>Legionella</taxon>
    </lineage>
</organism>
<dbReference type="PATRIC" id="fig|447.4.peg.754"/>
<proteinExistence type="predicted"/>
<sequence>MSVACKEEEGIVNFNFTCNRKKQKYLIEILLKYSHLDLKELGASLQISTTFLLAVLEGRYYLDKEKGITLAELFLLFFGE</sequence>
<name>A0A0W0RY66_LEGBO</name>